<comment type="caution">
    <text evidence="3">The sequence shown here is derived from an EMBL/GenBank/DDBJ whole genome shotgun (WGS) entry which is preliminary data.</text>
</comment>
<keyword evidence="1" id="KW-0233">DNA recombination</keyword>
<dbReference type="Gene3D" id="1.10.443.10">
    <property type="entry name" value="Intergrase catalytic core"/>
    <property type="match status" value="1"/>
</dbReference>
<evidence type="ECO:0000256" key="2">
    <source>
        <dbReference type="SAM" id="MobiDB-lite"/>
    </source>
</evidence>
<proteinExistence type="predicted"/>
<dbReference type="EMBL" id="JBHTCA010000056">
    <property type="protein sequence ID" value="MFC7411824.1"/>
    <property type="molecule type" value="Genomic_DNA"/>
</dbReference>
<feature type="region of interest" description="Disordered" evidence="2">
    <location>
        <begin position="1"/>
        <end position="41"/>
    </location>
</feature>
<keyword evidence="4" id="KW-1185">Reference proteome</keyword>
<organism evidence="3 4">
    <name type="scientific">Hydrogenophaga atypica</name>
    <dbReference type="NCBI Taxonomy" id="249409"/>
    <lineage>
        <taxon>Bacteria</taxon>
        <taxon>Pseudomonadati</taxon>
        <taxon>Pseudomonadota</taxon>
        <taxon>Betaproteobacteria</taxon>
        <taxon>Burkholderiales</taxon>
        <taxon>Comamonadaceae</taxon>
        <taxon>Hydrogenophaga</taxon>
    </lineage>
</organism>
<accession>A0ABW2QRP7</accession>
<evidence type="ECO:0000313" key="3">
    <source>
        <dbReference type="EMBL" id="MFC7411824.1"/>
    </source>
</evidence>
<dbReference type="InterPro" id="IPR011010">
    <property type="entry name" value="DNA_brk_join_enz"/>
</dbReference>
<evidence type="ECO:0008006" key="5">
    <source>
        <dbReference type="Google" id="ProtNLM"/>
    </source>
</evidence>
<feature type="compositionally biased region" description="Polar residues" evidence="2">
    <location>
        <begin position="365"/>
        <end position="391"/>
    </location>
</feature>
<name>A0ABW2QRP7_9BURK</name>
<dbReference type="InterPro" id="IPR013762">
    <property type="entry name" value="Integrase-like_cat_sf"/>
</dbReference>
<protein>
    <recommendedName>
        <fullName evidence="5">Tyr recombinase domain-containing protein</fullName>
    </recommendedName>
</protein>
<gene>
    <name evidence="3" type="ORF">ACFQPB_23520</name>
</gene>
<sequence length="391" mass="44219">MEPIQTGPINKGPPLPQHGSAQNGSNQPEQPSRRHPKTTRQYQTLARQIERQAAAFLYPEDKDDEGFLTTAQCFPTEIADELERWAAAPNRNRGTFDVYRSALMWAFAQGIFSDRPGAREAYLRVREMRSTAQRVGKSNRDVRHPISIPAADIDKLVNHLMANNKQRNLGLATQIWLLAGIAAGLRPSEWEFAELLEYPQPSGPKKYVLKVKNSKRKAAVPVNMQIEAARQEFPLEEIHSIFDAEALGASIISTESPQHRFIPLDQKDAMWVDNHLYLIKKHIESGEPFSKYYEACRKCLVRACQHAFKGKKIYTLYVLRHQFAANAKAKYSREDVAILMGHTNVASNSKYYASKRHGHRKGHGESNSQINGFNTVTSISETQSASRPRMP</sequence>
<feature type="region of interest" description="Disordered" evidence="2">
    <location>
        <begin position="354"/>
        <end position="391"/>
    </location>
</feature>
<evidence type="ECO:0000313" key="4">
    <source>
        <dbReference type="Proteomes" id="UP001596501"/>
    </source>
</evidence>
<dbReference type="RefSeq" id="WP_382228755.1">
    <property type="nucleotide sequence ID" value="NZ_JBHTCA010000056.1"/>
</dbReference>
<dbReference type="Proteomes" id="UP001596501">
    <property type="component" value="Unassembled WGS sequence"/>
</dbReference>
<dbReference type="SUPFAM" id="SSF56349">
    <property type="entry name" value="DNA breaking-rejoining enzymes"/>
    <property type="match status" value="1"/>
</dbReference>
<feature type="compositionally biased region" description="Polar residues" evidence="2">
    <location>
        <begin position="19"/>
        <end position="30"/>
    </location>
</feature>
<evidence type="ECO:0000256" key="1">
    <source>
        <dbReference type="ARBA" id="ARBA00023172"/>
    </source>
</evidence>
<reference evidence="4" key="1">
    <citation type="journal article" date="2019" name="Int. J. Syst. Evol. Microbiol.">
        <title>The Global Catalogue of Microorganisms (GCM) 10K type strain sequencing project: providing services to taxonomists for standard genome sequencing and annotation.</title>
        <authorList>
            <consortium name="The Broad Institute Genomics Platform"/>
            <consortium name="The Broad Institute Genome Sequencing Center for Infectious Disease"/>
            <person name="Wu L."/>
            <person name="Ma J."/>
        </authorList>
    </citation>
    <scope>NUCLEOTIDE SEQUENCE [LARGE SCALE GENOMIC DNA]</scope>
    <source>
        <strain evidence="4">CGMCC 1.12371</strain>
    </source>
</reference>